<evidence type="ECO:0000256" key="13">
    <source>
        <dbReference type="SAM" id="Phobius"/>
    </source>
</evidence>
<proteinExistence type="predicted"/>
<gene>
    <name evidence="15" type="ORF">ElyMa_003908000</name>
</gene>
<evidence type="ECO:0000313" key="16">
    <source>
        <dbReference type="Proteomes" id="UP000762676"/>
    </source>
</evidence>
<evidence type="ECO:0000256" key="9">
    <source>
        <dbReference type="ARBA" id="ARBA00023065"/>
    </source>
</evidence>
<evidence type="ECO:0000256" key="3">
    <source>
        <dbReference type="ARBA" id="ARBA00022538"/>
    </source>
</evidence>
<reference evidence="15 16" key="1">
    <citation type="journal article" date="2021" name="Elife">
        <title>Chloroplast acquisition without the gene transfer in kleptoplastic sea slugs, Plakobranchus ocellatus.</title>
        <authorList>
            <person name="Maeda T."/>
            <person name="Takahashi S."/>
            <person name="Yoshida T."/>
            <person name="Shimamura S."/>
            <person name="Takaki Y."/>
            <person name="Nagai Y."/>
            <person name="Toyoda A."/>
            <person name="Suzuki Y."/>
            <person name="Arimoto A."/>
            <person name="Ishii H."/>
            <person name="Satoh N."/>
            <person name="Nishiyama T."/>
            <person name="Hasebe M."/>
            <person name="Maruyama T."/>
            <person name="Minagawa J."/>
            <person name="Obokata J."/>
            <person name="Shigenobu S."/>
        </authorList>
    </citation>
    <scope>NUCLEOTIDE SEQUENCE [LARGE SCALE GENOMIC DNA]</scope>
</reference>
<feature type="compositionally biased region" description="Basic and acidic residues" evidence="12">
    <location>
        <begin position="406"/>
        <end position="416"/>
    </location>
</feature>
<accession>A0AAV4FP88</accession>
<feature type="compositionally biased region" description="Basic and acidic residues" evidence="12">
    <location>
        <begin position="473"/>
        <end position="489"/>
    </location>
</feature>
<comment type="subcellular location">
    <subcellularLocation>
        <location evidence="1">Membrane</location>
        <topology evidence="1">Multi-pass membrane protein</topology>
    </subcellularLocation>
</comment>
<dbReference type="GO" id="GO:0005249">
    <property type="term" value="F:voltage-gated potassium channel activity"/>
    <property type="evidence" value="ECO:0007669"/>
    <property type="project" value="InterPro"/>
</dbReference>
<dbReference type="FunFam" id="1.10.287.70:FF:000028">
    <property type="entry name" value="potassium voltage-gated channel subfamily D member 3"/>
    <property type="match status" value="1"/>
</dbReference>
<evidence type="ECO:0000256" key="1">
    <source>
        <dbReference type="ARBA" id="ARBA00004141"/>
    </source>
</evidence>
<dbReference type="Pfam" id="PF00520">
    <property type="entry name" value="Ion_trans"/>
    <property type="match status" value="1"/>
</dbReference>
<feature type="transmembrane region" description="Helical" evidence="13">
    <location>
        <begin position="239"/>
        <end position="259"/>
    </location>
</feature>
<keyword evidence="8 13" id="KW-1133">Transmembrane helix</keyword>
<feature type="transmembrane region" description="Helical" evidence="13">
    <location>
        <begin position="198"/>
        <end position="218"/>
    </location>
</feature>
<dbReference type="PANTHER" id="PTHR11537:SF254">
    <property type="entry name" value="POTASSIUM VOLTAGE-GATED CHANNEL PROTEIN SHAB"/>
    <property type="match status" value="1"/>
</dbReference>
<dbReference type="Gene3D" id="1.20.120.350">
    <property type="entry name" value="Voltage-gated potassium channels. Chain C"/>
    <property type="match status" value="1"/>
</dbReference>
<dbReference type="Proteomes" id="UP000762676">
    <property type="component" value="Unassembled WGS sequence"/>
</dbReference>
<dbReference type="AlphaFoldDB" id="A0AAV4FP88"/>
<dbReference type="Gene3D" id="1.10.287.70">
    <property type="match status" value="1"/>
</dbReference>
<sequence>MELDFWKIPEELIGECCWREFQNGIDRMKVVHAISATLTDRFDDPEVREQLTRAGRVWLTMERPDYGKRAKIWCAVYYICILLSTITFMMLTLNDFQEVKPEFESRLEEYTNDNDTLHVVHYGTFHKPVDWLEGTEICLDIFFTLEFAIRLITCPDKKDFVRNKHNIVDIMILSTAWTRCIYDRIITWDHENFTEARSFAMVVLNSLLGLRVLRMLHLAKIFRTLKVMYLSILASMQELALLVVVMGAGVLLFGSTLYIAEGFSTSDNEPLQFASIPEAMWWAIITMTTVGYGDYYPVHAAGYVVGAICAVSGLLLVAMPIAIVASNFSLFYDNMSSRDQSLRRQAMLGQMIGIAMANRGAIGSENGSQETATDAAVDITGSDPAMPEEELDRSDPAIRKRHASSGKKDVPGKDSEEVPTDPAQTVFLDSGMSTGNGHVKSSSKEMIQKRDTGDSYDSRKEKHVQKHQSSSATRREPSIHNRHHLKDDNAGENNTNLNDGVRYHKSRHIGDELSLSRVRDTGPLTVGYVGVRADGKAKDQPESRHGPNTSGLRPGDKYSSDISGNYDRKRSSKNSSNPGQLAGQDLSPVD</sequence>
<dbReference type="EMBL" id="BMAT01007957">
    <property type="protein sequence ID" value="GFR75029.1"/>
    <property type="molecule type" value="Genomic_DNA"/>
</dbReference>
<feature type="compositionally biased region" description="Basic and acidic residues" evidence="12">
    <location>
        <begin position="533"/>
        <end position="545"/>
    </location>
</feature>
<dbReference type="SUPFAM" id="SSF81324">
    <property type="entry name" value="Voltage-gated potassium channels"/>
    <property type="match status" value="1"/>
</dbReference>
<dbReference type="GO" id="GO:0001508">
    <property type="term" value="P:action potential"/>
    <property type="evidence" value="ECO:0007669"/>
    <property type="project" value="TreeGrafter"/>
</dbReference>
<dbReference type="InterPro" id="IPR005821">
    <property type="entry name" value="Ion_trans_dom"/>
</dbReference>
<keyword evidence="9" id="KW-0406">Ion transport</keyword>
<keyword evidence="2" id="KW-0813">Transport</keyword>
<feature type="region of interest" description="Disordered" evidence="12">
    <location>
        <begin position="529"/>
        <end position="590"/>
    </location>
</feature>
<evidence type="ECO:0000256" key="2">
    <source>
        <dbReference type="ARBA" id="ARBA00022448"/>
    </source>
</evidence>
<evidence type="ECO:0000256" key="8">
    <source>
        <dbReference type="ARBA" id="ARBA00022989"/>
    </source>
</evidence>
<dbReference type="InterPro" id="IPR028325">
    <property type="entry name" value="VG_K_chnl"/>
</dbReference>
<evidence type="ECO:0000256" key="10">
    <source>
        <dbReference type="ARBA" id="ARBA00023136"/>
    </source>
</evidence>
<evidence type="ECO:0000259" key="14">
    <source>
        <dbReference type="Pfam" id="PF00520"/>
    </source>
</evidence>
<keyword evidence="10 13" id="KW-0472">Membrane</keyword>
<feature type="domain" description="Ion transport" evidence="14">
    <location>
        <begin position="71"/>
        <end position="333"/>
    </location>
</feature>
<evidence type="ECO:0000256" key="11">
    <source>
        <dbReference type="ARBA" id="ARBA00023303"/>
    </source>
</evidence>
<evidence type="ECO:0000256" key="7">
    <source>
        <dbReference type="ARBA" id="ARBA00022958"/>
    </source>
</evidence>
<evidence type="ECO:0000256" key="4">
    <source>
        <dbReference type="ARBA" id="ARBA00022692"/>
    </source>
</evidence>
<keyword evidence="7" id="KW-0630">Potassium</keyword>
<dbReference type="PRINTS" id="PR00169">
    <property type="entry name" value="KCHANNEL"/>
</dbReference>
<keyword evidence="5" id="KW-0631">Potassium channel</keyword>
<feature type="region of interest" description="Disordered" evidence="12">
    <location>
        <begin position="379"/>
        <end position="503"/>
    </location>
</feature>
<name>A0AAV4FP88_9GAST</name>
<evidence type="ECO:0000256" key="5">
    <source>
        <dbReference type="ARBA" id="ARBA00022826"/>
    </source>
</evidence>
<evidence type="ECO:0000256" key="12">
    <source>
        <dbReference type="SAM" id="MobiDB-lite"/>
    </source>
</evidence>
<keyword evidence="16" id="KW-1185">Reference proteome</keyword>
<keyword evidence="11" id="KW-0407">Ion channel</keyword>
<feature type="transmembrane region" description="Helical" evidence="13">
    <location>
        <begin position="279"/>
        <end position="296"/>
    </location>
</feature>
<dbReference type="InterPro" id="IPR027359">
    <property type="entry name" value="Volt_channel_dom_sf"/>
</dbReference>
<keyword evidence="4 13" id="KW-0812">Transmembrane</keyword>
<feature type="transmembrane region" description="Helical" evidence="13">
    <location>
        <begin position="72"/>
        <end position="93"/>
    </location>
</feature>
<evidence type="ECO:0000256" key="6">
    <source>
        <dbReference type="ARBA" id="ARBA00022882"/>
    </source>
</evidence>
<dbReference type="PANTHER" id="PTHR11537">
    <property type="entry name" value="VOLTAGE-GATED POTASSIUM CHANNEL"/>
    <property type="match status" value="1"/>
</dbReference>
<feature type="compositionally biased region" description="Polar residues" evidence="12">
    <location>
        <begin position="431"/>
        <end position="440"/>
    </location>
</feature>
<feature type="transmembrane region" description="Helical" evidence="13">
    <location>
        <begin position="303"/>
        <end position="332"/>
    </location>
</feature>
<protein>
    <submittedName>
        <fullName evidence="15">Potassium voltage-gated channel subfamily B member 2</fullName>
    </submittedName>
</protein>
<feature type="compositionally biased region" description="Basic and acidic residues" evidence="12">
    <location>
        <begin position="442"/>
        <end position="460"/>
    </location>
</feature>
<keyword evidence="6" id="KW-0851">Voltage-gated channel</keyword>
<organism evidence="15 16">
    <name type="scientific">Elysia marginata</name>
    <dbReference type="NCBI Taxonomy" id="1093978"/>
    <lineage>
        <taxon>Eukaryota</taxon>
        <taxon>Metazoa</taxon>
        <taxon>Spiralia</taxon>
        <taxon>Lophotrochozoa</taxon>
        <taxon>Mollusca</taxon>
        <taxon>Gastropoda</taxon>
        <taxon>Heterobranchia</taxon>
        <taxon>Euthyneura</taxon>
        <taxon>Panpulmonata</taxon>
        <taxon>Sacoglossa</taxon>
        <taxon>Placobranchoidea</taxon>
        <taxon>Plakobranchidae</taxon>
        <taxon>Elysia</taxon>
    </lineage>
</organism>
<evidence type="ECO:0000313" key="15">
    <source>
        <dbReference type="EMBL" id="GFR75029.1"/>
    </source>
</evidence>
<comment type="caution">
    <text evidence="15">The sequence shown here is derived from an EMBL/GenBank/DDBJ whole genome shotgun (WGS) entry which is preliminary data.</text>
</comment>
<keyword evidence="3" id="KW-0633">Potassium transport</keyword>
<dbReference type="GO" id="GO:0008076">
    <property type="term" value="C:voltage-gated potassium channel complex"/>
    <property type="evidence" value="ECO:0007669"/>
    <property type="project" value="InterPro"/>
</dbReference>